<gene>
    <name evidence="5" type="ORF">CYJ25_08860</name>
</gene>
<keyword evidence="2" id="KW-0238">DNA-binding</keyword>
<dbReference type="AlphaFoldDB" id="A0A2I1I3A4"/>
<dbReference type="Pfam" id="PF00356">
    <property type="entry name" value="LacI"/>
    <property type="match status" value="1"/>
</dbReference>
<dbReference type="PROSITE" id="PS50932">
    <property type="entry name" value="HTH_LACI_2"/>
    <property type="match status" value="1"/>
</dbReference>
<evidence type="ECO:0000313" key="6">
    <source>
        <dbReference type="Proteomes" id="UP000234545"/>
    </source>
</evidence>
<dbReference type="PROSITE" id="PS00356">
    <property type="entry name" value="HTH_LACI_1"/>
    <property type="match status" value="1"/>
</dbReference>
<name>A0A2I1I3A4_9ACTO</name>
<dbReference type="EMBL" id="PKKJ01000022">
    <property type="protein sequence ID" value="PKY65591.1"/>
    <property type="molecule type" value="Genomic_DNA"/>
</dbReference>
<dbReference type="SUPFAM" id="SSF53822">
    <property type="entry name" value="Periplasmic binding protein-like I"/>
    <property type="match status" value="1"/>
</dbReference>
<dbReference type="InterPro" id="IPR010982">
    <property type="entry name" value="Lambda_DNA-bd_dom_sf"/>
</dbReference>
<keyword evidence="3" id="KW-0804">Transcription</keyword>
<accession>A0A2I1I3A4</accession>
<dbReference type="InterPro" id="IPR046335">
    <property type="entry name" value="LacI/GalR-like_sensor"/>
</dbReference>
<dbReference type="InterPro" id="IPR028082">
    <property type="entry name" value="Peripla_BP_I"/>
</dbReference>
<dbReference type="Gene3D" id="1.10.260.40">
    <property type="entry name" value="lambda repressor-like DNA-binding domains"/>
    <property type="match status" value="1"/>
</dbReference>
<feature type="domain" description="HTH lacI-type" evidence="4">
    <location>
        <begin position="8"/>
        <end position="62"/>
    </location>
</feature>
<dbReference type="PANTHER" id="PTHR30146:SF109">
    <property type="entry name" value="HTH-TYPE TRANSCRIPTIONAL REGULATOR GALS"/>
    <property type="match status" value="1"/>
</dbReference>
<dbReference type="GO" id="GO:0003700">
    <property type="term" value="F:DNA-binding transcription factor activity"/>
    <property type="evidence" value="ECO:0007669"/>
    <property type="project" value="TreeGrafter"/>
</dbReference>
<dbReference type="OrthoDB" id="37081at2"/>
<comment type="caution">
    <text evidence="5">The sequence shown here is derived from an EMBL/GenBank/DDBJ whole genome shotgun (WGS) entry which is preliminary data.</text>
</comment>
<sequence>MVIERRQPTMIDVAKEAGVSLKTVSRVVNAEPGTSVNTQERVKAAIETLGYRRNNAASELRSGRSGLVGLVVEDISEPFQSELARSIEEVLEREGLLLLSASTRADVDRGHKVLTALAERRVDGLIIFPSFDDYSFMKPLLGDFTQVVFVDRPPKGLAGGSVRSDHRGGAFAATSRLIDLGHTRIAYLGDPTSLYTGAERFAGYMEALIDHELPFDPALVHLQNPVGGTVGNAFNEIMSLEDPPTAVFTGNSLTTIHLLRHPGFESDKIAHIAFDDLLLADVLAVPLTTVSQDVSMIGATAANMIQERIFGNTGDYGTVVLPTRLILRESDLIT</sequence>
<organism evidence="5 6">
    <name type="scientific">Schaalia turicensis</name>
    <dbReference type="NCBI Taxonomy" id="131111"/>
    <lineage>
        <taxon>Bacteria</taxon>
        <taxon>Bacillati</taxon>
        <taxon>Actinomycetota</taxon>
        <taxon>Actinomycetes</taxon>
        <taxon>Actinomycetales</taxon>
        <taxon>Actinomycetaceae</taxon>
        <taxon>Schaalia</taxon>
    </lineage>
</organism>
<protein>
    <submittedName>
        <fullName evidence="5">LacI family transcriptional regulator</fullName>
    </submittedName>
</protein>
<dbReference type="PRINTS" id="PR00036">
    <property type="entry name" value="HTHLACI"/>
</dbReference>
<dbReference type="Pfam" id="PF13377">
    <property type="entry name" value="Peripla_BP_3"/>
    <property type="match status" value="1"/>
</dbReference>
<evidence type="ECO:0000256" key="2">
    <source>
        <dbReference type="ARBA" id="ARBA00023125"/>
    </source>
</evidence>
<dbReference type="Gene3D" id="3.40.50.2300">
    <property type="match status" value="2"/>
</dbReference>
<reference evidence="5 6" key="1">
    <citation type="submission" date="2017-12" db="EMBL/GenBank/DDBJ databases">
        <title>Phylogenetic diversity of female urinary microbiome.</title>
        <authorList>
            <person name="Thomas-White K."/>
            <person name="Wolfe A.J."/>
        </authorList>
    </citation>
    <scope>NUCLEOTIDE SEQUENCE [LARGE SCALE GENOMIC DNA]</scope>
    <source>
        <strain evidence="5 6">UMB0250</strain>
    </source>
</reference>
<proteinExistence type="predicted"/>
<evidence type="ECO:0000259" key="4">
    <source>
        <dbReference type="PROSITE" id="PS50932"/>
    </source>
</evidence>
<dbReference type="CDD" id="cd06267">
    <property type="entry name" value="PBP1_LacI_sugar_binding-like"/>
    <property type="match status" value="1"/>
</dbReference>
<dbReference type="SMART" id="SM00354">
    <property type="entry name" value="HTH_LACI"/>
    <property type="match status" value="1"/>
</dbReference>
<evidence type="ECO:0000256" key="1">
    <source>
        <dbReference type="ARBA" id="ARBA00023015"/>
    </source>
</evidence>
<dbReference type="GO" id="GO:0000976">
    <property type="term" value="F:transcription cis-regulatory region binding"/>
    <property type="evidence" value="ECO:0007669"/>
    <property type="project" value="TreeGrafter"/>
</dbReference>
<evidence type="ECO:0000313" key="5">
    <source>
        <dbReference type="EMBL" id="PKY65591.1"/>
    </source>
</evidence>
<dbReference type="CDD" id="cd01392">
    <property type="entry name" value="HTH_LacI"/>
    <property type="match status" value="1"/>
</dbReference>
<dbReference type="Proteomes" id="UP000234545">
    <property type="component" value="Unassembled WGS sequence"/>
</dbReference>
<dbReference type="PANTHER" id="PTHR30146">
    <property type="entry name" value="LACI-RELATED TRANSCRIPTIONAL REPRESSOR"/>
    <property type="match status" value="1"/>
</dbReference>
<dbReference type="SUPFAM" id="SSF47413">
    <property type="entry name" value="lambda repressor-like DNA-binding domains"/>
    <property type="match status" value="1"/>
</dbReference>
<keyword evidence="1" id="KW-0805">Transcription regulation</keyword>
<dbReference type="InterPro" id="IPR000843">
    <property type="entry name" value="HTH_LacI"/>
</dbReference>
<evidence type="ECO:0000256" key="3">
    <source>
        <dbReference type="ARBA" id="ARBA00023163"/>
    </source>
</evidence>